<comment type="caution">
    <text evidence="3">The sequence shown here is derived from an EMBL/GenBank/DDBJ whole genome shotgun (WGS) entry which is preliminary data.</text>
</comment>
<dbReference type="PANTHER" id="PTHR30461:SF23">
    <property type="entry name" value="DNA RECOMBINASE-RELATED"/>
    <property type="match status" value="1"/>
</dbReference>
<dbReference type="CDD" id="cd00338">
    <property type="entry name" value="Ser_Recombinase"/>
    <property type="match status" value="1"/>
</dbReference>
<feature type="domain" description="Resolvase/invertase-type recombinase catalytic" evidence="1">
    <location>
        <begin position="28"/>
        <end position="176"/>
    </location>
</feature>
<gene>
    <name evidence="3" type="ORF">KCX82_11860</name>
</gene>
<dbReference type="EMBL" id="JAGSND010000007">
    <property type="protein sequence ID" value="MBR0598576.1"/>
    <property type="molecule type" value="Genomic_DNA"/>
</dbReference>
<keyword evidence="4" id="KW-1185">Reference proteome</keyword>
<dbReference type="Pfam" id="PF13408">
    <property type="entry name" value="Zn_ribbon_recom"/>
    <property type="match status" value="1"/>
</dbReference>
<dbReference type="InterPro" id="IPR025827">
    <property type="entry name" value="Zn_ribbon_recom_dom"/>
</dbReference>
<dbReference type="PROSITE" id="PS51736">
    <property type="entry name" value="RECOMBINASES_3"/>
    <property type="match status" value="1"/>
</dbReference>
<dbReference type="Pfam" id="PF00239">
    <property type="entry name" value="Resolvase"/>
    <property type="match status" value="1"/>
</dbReference>
<dbReference type="Gene3D" id="3.40.50.1390">
    <property type="entry name" value="Resolvase, N-terminal catalytic domain"/>
    <property type="match status" value="1"/>
</dbReference>
<feature type="domain" description="Recombinase" evidence="2">
    <location>
        <begin position="184"/>
        <end position="309"/>
    </location>
</feature>
<name>A0A8J7W3T3_9FIRM</name>
<dbReference type="AlphaFoldDB" id="A0A8J7W3T3"/>
<dbReference type="InterPro" id="IPR036162">
    <property type="entry name" value="Resolvase-like_N_sf"/>
</dbReference>
<reference evidence="3" key="2">
    <citation type="submission" date="2021-04" db="EMBL/GenBank/DDBJ databases">
        <authorList>
            <person name="Liu J."/>
        </authorList>
    </citation>
    <scope>NUCLEOTIDE SEQUENCE</scope>
    <source>
        <strain evidence="3">BAD-6</strain>
    </source>
</reference>
<dbReference type="Proteomes" id="UP000675664">
    <property type="component" value="Unassembled WGS sequence"/>
</dbReference>
<dbReference type="SUPFAM" id="SSF53041">
    <property type="entry name" value="Resolvase-like"/>
    <property type="match status" value="1"/>
</dbReference>
<dbReference type="Gene3D" id="3.90.1750.20">
    <property type="entry name" value="Putative Large Serine Recombinase, Chain B, Domain 2"/>
    <property type="match status" value="1"/>
</dbReference>
<reference evidence="3" key="1">
    <citation type="submission" date="2021-04" db="EMBL/GenBank/DDBJ databases">
        <title>Sinoanaerobacter chloroacetimidivorans sp. nov., an obligate anaerobic bacterium isolated from anaerobic sludge.</title>
        <authorList>
            <person name="Bao Y."/>
        </authorList>
    </citation>
    <scope>NUCLEOTIDE SEQUENCE</scope>
    <source>
        <strain evidence="3">BAD-6</strain>
    </source>
</reference>
<protein>
    <submittedName>
        <fullName evidence="3">Recombinase family protein</fullName>
    </submittedName>
</protein>
<dbReference type="SMART" id="SM00857">
    <property type="entry name" value="Resolvase"/>
    <property type="match status" value="1"/>
</dbReference>
<dbReference type="GO" id="GO:0000150">
    <property type="term" value="F:DNA strand exchange activity"/>
    <property type="evidence" value="ECO:0007669"/>
    <property type="project" value="InterPro"/>
</dbReference>
<proteinExistence type="predicted"/>
<sequence>MGSSALGHPQREIIRIKATAAMEPAKLNVAGYARVSSDSDDQLNSFSAQVRYYTKLIEKNESWQFIEVYADEGTTGVSIEKREDFNRMIQDCHRGKIDRIITKSTSRFARNTMDTIRVIRELKEIGVTVFFEKENIDTANITSENLLTLYALFAQEESLSISKNCKKGVRMRMRSGNYVSANPAYGYRMVDKQLEAYEPEARTVQRIFSEYIAGRGLSEIANGLTAGGIPRKDGKAKWRHQAISIIIKNERYIGDMLLQKKYNEDALPYRECKNNGELPQYYVKNCHEPIVSPIQFELANILLRERTGEHNAIRYGQYPLSLKIKCGECGATYRRMVTRGKTYWSCRVHDQDKNLCSSKQINEEVIYSAFIRLYNKLKRNYTDILLPMRSQLEKLREMKARGNLEISTINKQIAELSEQNHVMNGLLSKGILDSALFISQSDELNRKIRSLKLAKARLLEDDETGDLIDKTEELIDIIESSPDHITEMDAVLLGDMVESIIVGDSNSDTIDFILLGGLRLTERL</sequence>
<evidence type="ECO:0000313" key="4">
    <source>
        <dbReference type="Proteomes" id="UP000675664"/>
    </source>
</evidence>
<dbReference type="InterPro" id="IPR038109">
    <property type="entry name" value="DNA_bind_recomb_sf"/>
</dbReference>
<dbReference type="InterPro" id="IPR006119">
    <property type="entry name" value="Resolv_N"/>
</dbReference>
<dbReference type="RefSeq" id="WP_227018697.1">
    <property type="nucleotide sequence ID" value="NZ_JAGSND010000007.1"/>
</dbReference>
<dbReference type="PROSITE" id="PS51737">
    <property type="entry name" value="RECOMBINASE_DNA_BIND"/>
    <property type="match status" value="1"/>
</dbReference>
<dbReference type="GO" id="GO:0003677">
    <property type="term" value="F:DNA binding"/>
    <property type="evidence" value="ECO:0007669"/>
    <property type="project" value="InterPro"/>
</dbReference>
<evidence type="ECO:0000259" key="2">
    <source>
        <dbReference type="PROSITE" id="PS51737"/>
    </source>
</evidence>
<dbReference type="InterPro" id="IPR050639">
    <property type="entry name" value="SSR_resolvase"/>
</dbReference>
<evidence type="ECO:0000313" key="3">
    <source>
        <dbReference type="EMBL" id="MBR0598576.1"/>
    </source>
</evidence>
<evidence type="ECO:0000259" key="1">
    <source>
        <dbReference type="PROSITE" id="PS51736"/>
    </source>
</evidence>
<organism evidence="3 4">
    <name type="scientific">Sinanaerobacter chloroacetimidivorans</name>
    <dbReference type="NCBI Taxonomy" id="2818044"/>
    <lineage>
        <taxon>Bacteria</taxon>
        <taxon>Bacillati</taxon>
        <taxon>Bacillota</taxon>
        <taxon>Clostridia</taxon>
        <taxon>Peptostreptococcales</taxon>
        <taxon>Anaerovoracaceae</taxon>
        <taxon>Sinanaerobacter</taxon>
    </lineage>
</organism>
<dbReference type="Pfam" id="PF07508">
    <property type="entry name" value="Recombinase"/>
    <property type="match status" value="1"/>
</dbReference>
<accession>A0A8J7W3T3</accession>
<dbReference type="PANTHER" id="PTHR30461">
    <property type="entry name" value="DNA-INVERTASE FROM LAMBDOID PROPHAGE"/>
    <property type="match status" value="1"/>
</dbReference>
<dbReference type="InterPro" id="IPR011109">
    <property type="entry name" value="DNA_bind_recombinase_dom"/>
</dbReference>